<dbReference type="SUPFAM" id="SSF50630">
    <property type="entry name" value="Acid proteases"/>
    <property type="match status" value="1"/>
</dbReference>
<dbReference type="InterPro" id="IPR024766">
    <property type="entry name" value="Znf_RING_H2"/>
</dbReference>
<comment type="caution">
    <text evidence="9">The sequence shown here is derived from an EMBL/GenBank/DDBJ whole genome shotgun (WGS) entry which is preliminary data.</text>
</comment>
<dbReference type="SUPFAM" id="SSF57850">
    <property type="entry name" value="RING/U-box"/>
    <property type="match status" value="1"/>
</dbReference>
<evidence type="ECO:0000313" key="9">
    <source>
        <dbReference type="EMBL" id="OLQ10902.1"/>
    </source>
</evidence>
<dbReference type="Pfam" id="PF12678">
    <property type="entry name" value="zf-rbx1"/>
    <property type="match status" value="1"/>
</dbReference>
<dbReference type="PROSITE" id="PS51257">
    <property type="entry name" value="PROKAR_LIPOPROTEIN"/>
    <property type="match status" value="1"/>
</dbReference>
<dbReference type="InterPro" id="IPR035979">
    <property type="entry name" value="RBD_domain_sf"/>
</dbReference>
<feature type="domain" description="RING-type" evidence="8">
    <location>
        <begin position="741"/>
        <end position="789"/>
    </location>
</feature>
<evidence type="ECO:0000256" key="5">
    <source>
        <dbReference type="ARBA" id="ARBA00022833"/>
    </source>
</evidence>
<sequence length="1077" mass="118715">MRRISLASAFLQYASAMSCVEFVTYSLLPDGSCCFQRQIFEDLRTYTWDLFNGSSLSAPPWARAPQRKLLLSADHMEGREGLEGLGGCVALALAFLRLLEAQLALASALPLFASESPVAKQLSRGTVEEGARSLRTSMKEIRGSRERGDWPWQRVLRHARRLLWVLDRSIEFPDFLRHVGWLLTRLGTKSLLLPPARQSMQHHVPVVQLTSLQLHRALHSCLTALGRAQAQYFPSGGTLIGILREGELHGKQSPGRVHVLDRDLEWFVRADTPERWLELAQNISTSLISQGWFRCELIGHGANVWVGEKLLMRCVRAATEPYIAKAEFHAFSVMNRQSLLTGTCECKHLVSFGSLNLNMQGPCFCPGQSFAAKNVLPLRRCRVRKRSVPCPRRPVGFLAELYGNERCFPLPRAPAPPRHLPSHPRHGQRNFSDAALRRYARFGNAAASHFIHGHPRCCLHSLDAHSQTRSFHKLWSDMLVLCDTTEPSDPTQLNWAPVHQPEDGYWQFALAGLRIGNRTISCGRNCRGIVDTSAAGLGLPSSLHATLQSTLGAAVCSGPDIYFDVKAADSTPAFSLKLTAKEYRSQDCQAMITATDLPEAFADVLILGQPKNNSHILTEAQAPSKVGISHALKDEGGVELPILSTLEAEALEEEVLRREVLAADPEFTVGGMSMQAHALSVLLLQVLIMQESLRARLLFSPLGVALQCWFGVSLPPNSQLSNWLIAIRPVPAAEAPEASECVVCLGVREEDLKPGCCRPKWCKLRCGHAFHQECISQWLPKVAQCPVCRSNIFDGKRTFDAHNPAVTSSASRTLRGGALAVDQDFGELRHLWADLKKMISEGRPSIGRRLDWLSQLSGAAVKVVQPGPTKSMDAERELADSFGRSAWNAVAKETLGAELSEYIGGAGDAGTPRTCVDSLPALVEVGSTTESEEGWDSGSADGHDVFRQLNELNWRQLDMKQEWRTTLRLRNLTWRLCDEDTLRSFLDRSGLLECIEQFRVKPGAGHRAGSALISVKSVSHVSRVAKFFHGRQFPGARSPVAVSFASCRLVRRDRSSPRTLSWEGGLVAASGMATAAG</sequence>
<dbReference type="Proteomes" id="UP000186817">
    <property type="component" value="Unassembled WGS sequence"/>
</dbReference>
<dbReference type="PROSITE" id="PS50089">
    <property type="entry name" value="ZF_RING_2"/>
    <property type="match status" value="1"/>
</dbReference>
<keyword evidence="4" id="KW-0833">Ubl conjugation pathway</keyword>
<evidence type="ECO:0000256" key="4">
    <source>
        <dbReference type="ARBA" id="ARBA00022786"/>
    </source>
</evidence>
<evidence type="ECO:0000256" key="6">
    <source>
        <dbReference type="PROSITE-ProRule" id="PRU00175"/>
    </source>
</evidence>
<dbReference type="AlphaFoldDB" id="A0A1Q9EU00"/>
<dbReference type="SMART" id="SM00184">
    <property type="entry name" value="RING"/>
    <property type="match status" value="1"/>
</dbReference>
<reference evidence="9 10" key="1">
    <citation type="submission" date="2016-02" db="EMBL/GenBank/DDBJ databases">
        <title>Genome analysis of coral dinoflagellate symbionts highlights evolutionary adaptations to a symbiotic lifestyle.</title>
        <authorList>
            <person name="Aranda M."/>
            <person name="Li Y."/>
            <person name="Liew Y.J."/>
            <person name="Baumgarten S."/>
            <person name="Simakov O."/>
            <person name="Wilson M."/>
            <person name="Piel J."/>
            <person name="Ashoor H."/>
            <person name="Bougouffa S."/>
            <person name="Bajic V.B."/>
            <person name="Ryu T."/>
            <person name="Ravasi T."/>
            <person name="Bayer T."/>
            <person name="Micklem G."/>
            <person name="Kim H."/>
            <person name="Bhak J."/>
            <person name="Lajeunesse T.C."/>
            <person name="Voolstra C.R."/>
        </authorList>
    </citation>
    <scope>NUCLEOTIDE SEQUENCE [LARGE SCALE GENOMIC DNA]</scope>
    <source>
        <strain evidence="9 10">CCMP2467</strain>
    </source>
</reference>
<comment type="pathway">
    <text evidence="1">Protein modification; protein ubiquitination.</text>
</comment>
<dbReference type="Pfam" id="PF00026">
    <property type="entry name" value="Asp"/>
    <property type="match status" value="1"/>
</dbReference>
<dbReference type="EMBL" id="LSRX01000069">
    <property type="protein sequence ID" value="OLQ10902.1"/>
    <property type="molecule type" value="Genomic_DNA"/>
</dbReference>
<evidence type="ECO:0000313" key="10">
    <source>
        <dbReference type="Proteomes" id="UP000186817"/>
    </source>
</evidence>
<gene>
    <name evidence="9" type="primary">PGA</name>
    <name evidence="9" type="ORF">AK812_SmicGene5323</name>
</gene>
<dbReference type="PANTHER" id="PTHR14155:SF627">
    <property type="entry name" value="OS06G0192800 PROTEIN"/>
    <property type="match status" value="1"/>
</dbReference>
<evidence type="ECO:0000259" key="8">
    <source>
        <dbReference type="PROSITE" id="PS50089"/>
    </source>
</evidence>
<keyword evidence="3 6" id="KW-0863">Zinc-finger</keyword>
<dbReference type="InterPro" id="IPR033121">
    <property type="entry name" value="PEPTIDASE_A1"/>
</dbReference>
<proteinExistence type="predicted"/>
<dbReference type="Gene3D" id="3.30.40.10">
    <property type="entry name" value="Zinc/RING finger domain, C3HC4 (zinc finger)"/>
    <property type="match status" value="1"/>
</dbReference>
<dbReference type="OrthoDB" id="10267041at2759"/>
<protein>
    <submittedName>
        <fullName evidence="9">Pepsin A</fullName>
    </submittedName>
</protein>
<accession>A0A1Q9EU00</accession>
<dbReference type="InterPro" id="IPR053238">
    <property type="entry name" value="RING-H2_zinc_finger"/>
</dbReference>
<keyword evidence="2" id="KW-0479">Metal-binding</keyword>
<dbReference type="GO" id="GO:0003676">
    <property type="term" value="F:nucleic acid binding"/>
    <property type="evidence" value="ECO:0007669"/>
    <property type="project" value="InterPro"/>
</dbReference>
<dbReference type="SUPFAM" id="SSF54928">
    <property type="entry name" value="RNA-binding domain, RBD"/>
    <property type="match status" value="1"/>
</dbReference>
<dbReference type="InterPro" id="IPR021109">
    <property type="entry name" value="Peptidase_aspartic_dom_sf"/>
</dbReference>
<keyword evidence="10" id="KW-1185">Reference proteome</keyword>
<keyword evidence="7" id="KW-0732">Signal</keyword>
<dbReference type="InterPro" id="IPR013083">
    <property type="entry name" value="Znf_RING/FYVE/PHD"/>
</dbReference>
<name>A0A1Q9EU00_SYMMI</name>
<dbReference type="InterPro" id="IPR001841">
    <property type="entry name" value="Znf_RING"/>
</dbReference>
<evidence type="ECO:0000256" key="3">
    <source>
        <dbReference type="ARBA" id="ARBA00022771"/>
    </source>
</evidence>
<feature type="signal peptide" evidence="7">
    <location>
        <begin position="1"/>
        <end position="16"/>
    </location>
</feature>
<dbReference type="PANTHER" id="PTHR14155">
    <property type="entry name" value="RING FINGER DOMAIN-CONTAINING"/>
    <property type="match status" value="1"/>
</dbReference>
<evidence type="ECO:0000256" key="1">
    <source>
        <dbReference type="ARBA" id="ARBA00004906"/>
    </source>
</evidence>
<evidence type="ECO:0000256" key="7">
    <source>
        <dbReference type="SAM" id="SignalP"/>
    </source>
</evidence>
<organism evidence="9 10">
    <name type="scientific">Symbiodinium microadriaticum</name>
    <name type="common">Dinoflagellate</name>
    <name type="synonym">Zooxanthella microadriatica</name>
    <dbReference type="NCBI Taxonomy" id="2951"/>
    <lineage>
        <taxon>Eukaryota</taxon>
        <taxon>Sar</taxon>
        <taxon>Alveolata</taxon>
        <taxon>Dinophyceae</taxon>
        <taxon>Suessiales</taxon>
        <taxon>Symbiodiniaceae</taxon>
        <taxon>Symbiodinium</taxon>
    </lineage>
</organism>
<evidence type="ECO:0000256" key="2">
    <source>
        <dbReference type="ARBA" id="ARBA00022723"/>
    </source>
</evidence>
<dbReference type="GO" id="GO:0008270">
    <property type="term" value="F:zinc ion binding"/>
    <property type="evidence" value="ECO:0007669"/>
    <property type="project" value="UniProtKB-KW"/>
</dbReference>
<keyword evidence="5" id="KW-0862">Zinc</keyword>
<feature type="chain" id="PRO_5012593251" evidence="7">
    <location>
        <begin position="17"/>
        <end position="1077"/>
    </location>
</feature>
<dbReference type="Gene3D" id="2.40.70.10">
    <property type="entry name" value="Acid Proteases"/>
    <property type="match status" value="1"/>
</dbReference>